<evidence type="ECO:0000313" key="1">
    <source>
        <dbReference type="EMBL" id="MCZ4587725.1"/>
    </source>
</evidence>
<dbReference type="Proteomes" id="UP001066327">
    <property type="component" value="Unassembled WGS sequence"/>
</dbReference>
<accession>A0AAX3YQZ5</accession>
<dbReference type="AlphaFoldDB" id="A0AAX3YQZ5"/>
<evidence type="ECO:0000313" key="2">
    <source>
        <dbReference type="EMBL" id="WLF51280.1"/>
    </source>
</evidence>
<dbReference type="RefSeq" id="WP_269592071.1">
    <property type="nucleotide sequence ID" value="NZ_CP130954.1"/>
</dbReference>
<keyword evidence="3" id="KW-1185">Reference proteome</keyword>
<dbReference type="Proteomes" id="UP001231166">
    <property type="component" value="Plasmid pRho-VOC14-C342"/>
</dbReference>
<protein>
    <submittedName>
        <fullName evidence="2">Uncharacterized protein</fullName>
    </submittedName>
</protein>
<name>A0AAX3YQZ5_RHOOP</name>
<reference evidence="1" key="1">
    <citation type="submission" date="2022-12" db="EMBL/GenBank/DDBJ databases">
        <authorList>
            <person name="Krivoruchko A.V."/>
            <person name="Elkin A."/>
        </authorList>
    </citation>
    <scope>NUCLEOTIDE SEQUENCE</scope>
    <source>
        <strain evidence="1">IEGM 249</strain>
    </source>
</reference>
<gene>
    <name evidence="1" type="ORF">O4328_29225</name>
    <name evidence="2" type="ORF">Q5707_38615</name>
</gene>
<keyword evidence="2" id="KW-0614">Plasmid</keyword>
<organism evidence="2 4">
    <name type="scientific">Rhodococcus opacus</name>
    <name type="common">Nocardia opaca</name>
    <dbReference type="NCBI Taxonomy" id="37919"/>
    <lineage>
        <taxon>Bacteria</taxon>
        <taxon>Bacillati</taxon>
        <taxon>Actinomycetota</taxon>
        <taxon>Actinomycetes</taxon>
        <taxon>Mycobacteriales</taxon>
        <taxon>Nocardiaceae</taxon>
        <taxon>Rhodococcus</taxon>
    </lineage>
</organism>
<evidence type="ECO:0000313" key="3">
    <source>
        <dbReference type="Proteomes" id="UP001066327"/>
    </source>
</evidence>
<dbReference type="EMBL" id="JAPWIS010000017">
    <property type="protein sequence ID" value="MCZ4587725.1"/>
    <property type="molecule type" value="Genomic_DNA"/>
</dbReference>
<dbReference type="EMBL" id="CP130954">
    <property type="protein sequence ID" value="WLF51280.1"/>
    <property type="molecule type" value="Genomic_DNA"/>
</dbReference>
<sequence length="240" mass="24943">MDRAETIAALRRHIAAVPARGSANPAATADPTTQHKVEALPVPDHLRPVVPRGGITRGTVVEMTGARGPVLSLVAAVTAAGGFAALVGMPSAGLLAALEQGANLERLAVINDPGDDPLAEVSVLADGIDLIVWDPGQARLAPSAERVAAGRLRSKKSTLILTDTGWQRPDLRLRSEIVGYGGLEPGSFGRLQSIDMRVQAYGRGVAPTETTFRITGTSGTITTRTLDAGLTTSRLRAVGH</sequence>
<geneLocation type="plasmid" evidence="2 4">
    <name>pRho-VOC14-C342</name>
</geneLocation>
<proteinExistence type="predicted"/>
<reference evidence="2" key="2">
    <citation type="submission" date="2023-07" db="EMBL/GenBank/DDBJ databases">
        <title>Genomic analysis of Rhodococcus opacus VOC-14 with glycol ethers degradation activity.</title>
        <authorList>
            <person name="Narkevich D.A."/>
            <person name="Hlushen A.M."/>
            <person name="Akhremchuk A.E."/>
            <person name="Sikolenko M.A."/>
            <person name="Valentovich L.N."/>
        </authorList>
    </citation>
    <scope>NUCLEOTIDE SEQUENCE</scope>
    <source>
        <strain evidence="2">VOC-14</strain>
        <plasmid evidence="2">pRho-VOC14-C342</plasmid>
    </source>
</reference>
<evidence type="ECO:0000313" key="4">
    <source>
        <dbReference type="Proteomes" id="UP001231166"/>
    </source>
</evidence>